<dbReference type="PANTHER" id="PTHR48046">
    <property type="entry name" value="UDP-GLYCOSYLTRANSFERASE 72E1"/>
    <property type="match status" value="1"/>
</dbReference>
<dbReference type="PROSITE" id="PS00375">
    <property type="entry name" value="UDPGT"/>
    <property type="match status" value="1"/>
</dbReference>
<sequence>MNEERRPHVAFLPTPGMGHLLPISELAKLLVDRHRFSVTIITFAEFANKTQDTFLAALPSSISSVSLPAVPLSDLPANARIETRISLAAARSVHALRSILLDLQYSTRLVAFVGDLFSAVADDAAKAAGVPYYVFIPTNFLFLALMLELPALDAAMTCEFWQLPEPVRLPGFVPIPGPEILHPLQDRKNDCYKWVVENARRYRQAEGIIVNTFDAIEPEAAKLLAGEEHGRPPVYAVGPLIRSKAISGEEGALCMKWLDAQPPASVVFVCFGSAGTLSREQTHELALGLESSGQRFLWVGRSPSDVSAAESYFTARSSADPLFFLPDGFLDRTKEVGMVVPSWAPQIEVLGHAATGGFLSHCGWNSTLESVAHGVPMISWPLFAEQKMNAVQLVEGVRVALRPAAREDGVHDRKEIARVVRELMEGEEGKVVRRRAKELEAAAAAALGEEGPSSRALATMAERWRSSSPA</sequence>
<dbReference type="Gene3D" id="3.40.50.2000">
    <property type="entry name" value="Glycogen Phosphorylase B"/>
    <property type="match status" value="2"/>
</dbReference>
<dbReference type="Proteomes" id="UP000236161">
    <property type="component" value="Unassembled WGS sequence"/>
</dbReference>
<dbReference type="InterPro" id="IPR035595">
    <property type="entry name" value="UDP_glycos_trans_CS"/>
</dbReference>
<dbReference type="InterPro" id="IPR002213">
    <property type="entry name" value="UDP_glucos_trans"/>
</dbReference>
<evidence type="ECO:0000256" key="6">
    <source>
        <dbReference type="SAM" id="MobiDB-lite"/>
    </source>
</evidence>
<evidence type="ECO:0000313" key="7">
    <source>
        <dbReference type="EMBL" id="PKA63597.1"/>
    </source>
</evidence>
<reference evidence="7 8" key="1">
    <citation type="journal article" date="2017" name="Nature">
        <title>The Apostasia genome and the evolution of orchids.</title>
        <authorList>
            <person name="Zhang G.Q."/>
            <person name="Liu K.W."/>
            <person name="Li Z."/>
            <person name="Lohaus R."/>
            <person name="Hsiao Y.Y."/>
            <person name="Niu S.C."/>
            <person name="Wang J.Y."/>
            <person name="Lin Y.C."/>
            <person name="Xu Q."/>
            <person name="Chen L.J."/>
            <person name="Yoshida K."/>
            <person name="Fujiwara S."/>
            <person name="Wang Z.W."/>
            <person name="Zhang Y.Q."/>
            <person name="Mitsuda N."/>
            <person name="Wang M."/>
            <person name="Liu G.H."/>
            <person name="Pecoraro L."/>
            <person name="Huang H.X."/>
            <person name="Xiao X.J."/>
            <person name="Lin M."/>
            <person name="Wu X.Y."/>
            <person name="Wu W.L."/>
            <person name="Chen Y.Y."/>
            <person name="Chang S.B."/>
            <person name="Sakamoto S."/>
            <person name="Ohme-Takagi M."/>
            <person name="Yagi M."/>
            <person name="Zeng S.J."/>
            <person name="Shen C.Y."/>
            <person name="Yeh C.M."/>
            <person name="Luo Y.B."/>
            <person name="Tsai W.C."/>
            <person name="Van de Peer Y."/>
            <person name="Liu Z.J."/>
        </authorList>
    </citation>
    <scope>NUCLEOTIDE SEQUENCE [LARGE SCALE GENOMIC DNA]</scope>
    <source>
        <strain evidence="8">cv. Shenzhen</strain>
        <tissue evidence="7">Stem</tissue>
    </source>
</reference>
<proteinExistence type="inferred from homology"/>
<dbReference type="OrthoDB" id="5835829at2759"/>
<dbReference type="SUPFAM" id="SSF53756">
    <property type="entry name" value="UDP-Glycosyltransferase/glycogen phosphorylase"/>
    <property type="match status" value="1"/>
</dbReference>
<evidence type="ECO:0000256" key="3">
    <source>
        <dbReference type="ARBA" id="ARBA00022679"/>
    </source>
</evidence>
<dbReference type="GO" id="GO:0008194">
    <property type="term" value="F:UDP-glycosyltransferase activity"/>
    <property type="evidence" value="ECO:0007669"/>
    <property type="project" value="InterPro"/>
</dbReference>
<dbReference type="EMBL" id="KZ451908">
    <property type="protein sequence ID" value="PKA63597.1"/>
    <property type="molecule type" value="Genomic_DNA"/>
</dbReference>
<evidence type="ECO:0000256" key="1">
    <source>
        <dbReference type="ARBA" id="ARBA00009995"/>
    </source>
</evidence>
<evidence type="ECO:0000256" key="2">
    <source>
        <dbReference type="ARBA" id="ARBA00022676"/>
    </source>
</evidence>
<dbReference type="Pfam" id="PF00201">
    <property type="entry name" value="UDPGT"/>
    <property type="match status" value="1"/>
</dbReference>
<name>A0A2I0B718_9ASPA</name>
<evidence type="ECO:0000256" key="5">
    <source>
        <dbReference type="RuleBase" id="RU362057"/>
    </source>
</evidence>
<gene>
    <name evidence="7" type="primary">AS</name>
    <name evidence="7" type="ORF">AXF42_Ash005492</name>
</gene>
<dbReference type="FunFam" id="3.40.50.2000:FF:000054">
    <property type="entry name" value="Glycosyltransferase"/>
    <property type="match status" value="1"/>
</dbReference>
<keyword evidence="2 4" id="KW-0328">Glycosyltransferase</keyword>
<dbReference type="FunFam" id="3.40.50.2000:FF:000051">
    <property type="entry name" value="Glycosyltransferase"/>
    <property type="match status" value="1"/>
</dbReference>
<dbReference type="PANTHER" id="PTHR48046:SF1">
    <property type="entry name" value="GLYCOSYLTRANSFERASE-RELATED"/>
    <property type="match status" value="1"/>
</dbReference>
<protein>
    <recommendedName>
        <fullName evidence="5">Glycosyltransferase</fullName>
        <ecNumber evidence="5">2.4.1.-</ecNumber>
    </recommendedName>
</protein>
<evidence type="ECO:0000313" key="8">
    <source>
        <dbReference type="Proteomes" id="UP000236161"/>
    </source>
</evidence>
<feature type="region of interest" description="Disordered" evidence="6">
    <location>
        <begin position="444"/>
        <end position="470"/>
    </location>
</feature>
<dbReference type="AlphaFoldDB" id="A0A2I0B718"/>
<comment type="similarity">
    <text evidence="1 4">Belongs to the UDP-glycosyltransferase family.</text>
</comment>
<evidence type="ECO:0000256" key="4">
    <source>
        <dbReference type="RuleBase" id="RU003718"/>
    </source>
</evidence>
<keyword evidence="8" id="KW-1185">Reference proteome</keyword>
<dbReference type="CDD" id="cd03784">
    <property type="entry name" value="GT1_Gtf-like"/>
    <property type="match status" value="1"/>
</dbReference>
<dbReference type="EC" id="2.4.1.-" evidence="5"/>
<organism evidence="7 8">
    <name type="scientific">Apostasia shenzhenica</name>
    <dbReference type="NCBI Taxonomy" id="1088818"/>
    <lineage>
        <taxon>Eukaryota</taxon>
        <taxon>Viridiplantae</taxon>
        <taxon>Streptophyta</taxon>
        <taxon>Embryophyta</taxon>
        <taxon>Tracheophyta</taxon>
        <taxon>Spermatophyta</taxon>
        <taxon>Magnoliopsida</taxon>
        <taxon>Liliopsida</taxon>
        <taxon>Asparagales</taxon>
        <taxon>Orchidaceae</taxon>
        <taxon>Apostasioideae</taxon>
        <taxon>Apostasia</taxon>
    </lineage>
</organism>
<keyword evidence="3 4" id="KW-0808">Transferase</keyword>
<accession>A0A2I0B718</accession>